<accession>A0AC35UHK0</accession>
<dbReference type="WBParaSite" id="RSKR_0001157900.1">
    <property type="protein sequence ID" value="RSKR_0001157900.1"/>
    <property type="gene ID" value="RSKR_0001157900"/>
</dbReference>
<proteinExistence type="predicted"/>
<name>A0AC35UHK0_9BILA</name>
<organism evidence="1 2">
    <name type="scientific">Rhabditophanes sp. KR3021</name>
    <dbReference type="NCBI Taxonomy" id="114890"/>
    <lineage>
        <taxon>Eukaryota</taxon>
        <taxon>Metazoa</taxon>
        <taxon>Ecdysozoa</taxon>
        <taxon>Nematoda</taxon>
        <taxon>Chromadorea</taxon>
        <taxon>Rhabditida</taxon>
        <taxon>Tylenchina</taxon>
        <taxon>Panagrolaimomorpha</taxon>
        <taxon>Strongyloidoidea</taxon>
        <taxon>Alloionematidae</taxon>
        <taxon>Rhabditophanes</taxon>
    </lineage>
</organism>
<evidence type="ECO:0000313" key="2">
    <source>
        <dbReference type="WBParaSite" id="RSKR_0001157900.1"/>
    </source>
</evidence>
<sequence length="116" mass="13249">MYVQSFSKLISQLKSLQAQKGYENIRFSSSKNDKDNCCVPTLKNFQHFLLGLVTGAQKSIDTGINELKFETRDKVCRVIVSRRIYEQLKKARVKKVQYNSSVTLSVYSDLMSTASK</sequence>
<protein>
    <submittedName>
        <fullName evidence="2">Ribonuclease P</fullName>
    </submittedName>
</protein>
<evidence type="ECO:0000313" key="1">
    <source>
        <dbReference type="Proteomes" id="UP000095286"/>
    </source>
</evidence>
<dbReference type="Proteomes" id="UP000095286">
    <property type="component" value="Unplaced"/>
</dbReference>
<reference evidence="2" key="1">
    <citation type="submission" date="2016-11" db="UniProtKB">
        <authorList>
            <consortium name="WormBaseParasite"/>
        </authorList>
    </citation>
    <scope>IDENTIFICATION</scope>
    <source>
        <strain evidence="2">KR3021</strain>
    </source>
</reference>